<dbReference type="InParanoid" id="E3IY41"/>
<keyword evidence="3" id="KW-1185">Reference proteome</keyword>
<protein>
    <submittedName>
        <fullName evidence="2">Uncharacterized protein</fullName>
    </submittedName>
</protein>
<dbReference type="eggNOG" id="ENOG5031ANF">
    <property type="taxonomic scope" value="Bacteria"/>
</dbReference>
<evidence type="ECO:0000313" key="2">
    <source>
        <dbReference type="EMBL" id="ADP82639.1"/>
    </source>
</evidence>
<sequence>MTTDPATADPATSNPPRPATCPSSSCEPGHLLIGIVRPDGTTAGVWPPLPIDEAFVASARAADRVPEARLRFAGPCVTSQCHQWHGDRCRIGDLVAGQPQAAVGPGAAAAPPPCAIRATCRWWSQNGVAACRSCPKVVHTRADQPDGRVADDPRG</sequence>
<feature type="compositionally biased region" description="Low complexity" evidence="1">
    <location>
        <begin position="1"/>
        <end position="12"/>
    </location>
</feature>
<dbReference type="KEGG" id="fri:FraEuI1c_4646"/>
<organism evidence="2 3">
    <name type="scientific">Pseudofrankia inefficax (strain DSM 45817 / CECT 9037 / DDB 130130 / EuI1c)</name>
    <name type="common">Frankia inefficax</name>
    <dbReference type="NCBI Taxonomy" id="298654"/>
    <lineage>
        <taxon>Bacteria</taxon>
        <taxon>Bacillati</taxon>
        <taxon>Actinomycetota</taxon>
        <taxon>Actinomycetes</taxon>
        <taxon>Frankiales</taxon>
        <taxon>Frankiaceae</taxon>
        <taxon>Pseudofrankia</taxon>
    </lineage>
</organism>
<dbReference type="AlphaFoldDB" id="E3IY41"/>
<proteinExistence type="predicted"/>
<evidence type="ECO:0000256" key="1">
    <source>
        <dbReference type="SAM" id="MobiDB-lite"/>
    </source>
</evidence>
<dbReference type="HOGENOM" id="CLU_142787_0_0_11"/>
<dbReference type="Proteomes" id="UP000002484">
    <property type="component" value="Chromosome"/>
</dbReference>
<feature type="region of interest" description="Disordered" evidence="1">
    <location>
        <begin position="1"/>
        <end position="23"/>
    </location>
</feature>
<gene>
    <name evidence="2" type="ordered locus">FraEuI1c_4646</name>
</gene>
<dbReference type="RefSeq" id="WP_013425757.1">
    <property type="nucleotide sequence ID" value="NC_014666.1"/>
</dbReference>
<dbReference type="STRING" id="298654.FraEuI1c_4646"/>
<evidence type="ECO:0000313" key="3">
    <source>
        <dbReference type="Proteomes" id="UP000002484"/>
    </source>
</evidence>
<name>E3IY41_PSEI1</name>
<reference evidence="2 3" key="1">
    <citation type="submission" date="2010-10" db="EMBL/GenBank/DDBJ databases">
        <title>Complete sequence of Frankia sp. EuI1c.</title>
        <authorList>
            <consortium name="US DOE Joint Genome Institute"/>
            <person name="Lucas S."/>
            <person name="Copeland A."/>
            <person name="Lapidus A."/>
            <person name="Cheng J.-F."/>
            <person name="Bruce D."/>
            <person name="Goodwin L."/>
            <person name="Pitluck S."/>
            <person name="Chertkov O."/>
            <person name="Detter J.C."/>
            <person name="Han C."/>
            <person name="Tapia R."/>
            <person name="Land M."/>
            <person name="Hauser L."/>
            <person name="Jeffries C."/>
            <person name="Kyrpides N."/>
            <person name="Ivanova N."/>
            <person name="Mikhailova N."/>
            <person name="Beauchemin N."/>
            <person name="Sen A."/>
            <person name="Sur S.A."/>
            <person name="Gtari M."/>
            <person name="Wall L."/>
            <person name="Tisa L."/>
            <person name="Woyke T."/>
        </authorList>
    </citation>
    <scope>NUCLEOTIDE SEQUENCE [LARGE SCALE GENOMIC DNA]</scope>
    <source>
        <strain evidence="3">DSM 45817 / CECT 9037 / EuI1c</strain>
    </source>
</reference>
<accession>E3IY41</accession>
<dbReference type="EMBL" id="CP002299">
    <property type="protein sequence ID" value="ADP82639.1"/>
    <property type="molecule type" value="Genomic_DNA"/>
</dbReference>